<reference evidence="1" key="1">
    <citation type="journal article" date="2020" name="Stud. Mycol.">
        <title>101 Dothideomycetes genomes: a test case for predicting lifestyles and emergence of pathogens.</title>
        <authorList>
            <person name="Haridas S."/>
            <person name="Albert R."/>
            <person name="Binder M."/>
            <person name="Bloem J."/>
            <person name="Labutti K."/>
            <person name="Salamov A."/>
            <person name="Andreopoulos B."/>
            <person name="Baker S."/>
            <person name="Barry K."/>
            <person name="Bills G."/>
            <person name="Bluhm B."/>
            <person name="Cannon C."/>
            <person name="Castanera R."/>
            <person name="Culley D."/>
            <person name="Daum C."/>
            <person name="Ezra D."/>
            <person name="Gonzalez J."/>
            <person name="Henrissat B."/>
            <person name="Kuo A."/>
            <person name="Liang C."/>
            <person name="Lipzen A."/>
            <person name="Lutzoni F."/>
            <person name="Magnuson J."/>
            <person name="Mondo S."/>
            <person name="Nolan M."/>
            <person name="Ohm R."/>
            <person name="Pangilinan J."/>
            <person name="Park H.-J."/>
            <person name="Ramirez L."/>
            <person name="Alfaro M."/>
            <person name="Sun H."/>
            <person name="Tritt A."/>
            <person name="Yoshinaga Y."/>
            <person name="Zwiers L.-H."/>
            <person name="Turgeon B."/>
            <person name="Goodwin S."/>
            <person name="Spatafora J."/>
            <person name="Crous P."/>
            <person name="Grigoriev I."/>
        </authorList>
    </citation>
    <scope>NUCLEOTIDE SEQUENCE</scope>
    <source>
        <strain evidence="1">CBS 122367</strain>
    </source>
</reference>
<gene>
    <name evidence="1" type="ORF">K458DRAFT_308414</name>
</gene>
<dbReference type="EMBL" id="MU005589">
    <property type="protein sequence ID" value="KAF2681843.1"/>
    <property type="molecule type" value="Genomic_DNA"/>
</dbReference>
<organism evidence="1 2">
    <name type="scientific">Lentithecium fluviatile CBS 122367</name>
    <dbReference type="NCBI Taxonomy" id="1168545"/>
    <lineage>
        <taxon>Eukaryota</taxon>
        <taxon>Fungi</taxon>
        <taxon>Dikarya</taxon>
        <taxon>Ascomycota</taxon>
        <taxon>Pezizomycotina</taxon>
        <taxon>Dothideomycetes</taxon>
        <taxon>Pleosporomycetidae</taxon>
        <taxon>Pleosporales</taxon>
        <taxon>Massarineae</taxon>
        <taxon>Lentitheciaceae</taxon>
        <taxon>Lentithecium</taxon>
    </lineage>
</organism>
<dbReference type="OrthoDB" id="3937230at2759"/>
<evidence type="ECO:0000313" key="2">
    <source>
        <dbReference type="Proteomes" id="UP000799291"/>
    </source>
</evidence>
<sequence length="54" mass="6331">QQYFTPEEKALIKFLLLMSNFRQPVRVKFLPLLAFNIAPWRSTANKLIKPLGKN</sequence>
<dbReference type="Proteomes" id="UP000799291">
    <property type="component" value="Unassembled WGS sequence"/>
</dbReference>
<evidence type="ECO:0000313" key="1">
    <source>
        <dbReference type="EMBL" id="KAF2681843.1"/>
    </source>
</evidence>
<accession>A0A6G1IV54</accession>
<keyword evidence="2" id="KW-1185">Reference proteome</keyword>
<feature type="non-terminal residue" evidence="1">
    <location>
        <position position="1"/>
    </location>
</feature>
<dbReference type="AlphaFoldDB" id="A0A6G1IV54"/>
<protein>
    <submittedName>
        <fullName evidence="1">Uncharacterized protein</fullName>
    </submittedName>
</protein>
<proteinExistence type="predicted"/>
<name>A0A6G1IV54_9PLEO</name>